<keyword evidence="1" id="KW-1133">Transmembrane helix</keyword>
<evidence type="ECO:0000313" key="2">
    <source>
        <dbReference type="EMBL" id="KKL52685.1"/>
    </source>
</evidence>
<organism evidence="2">
    <name type="scientific">marine sediment metagenome</name>
    <dbReference type="NCBI Taxonomy" id="412755"/>
    <lineage>
        <taxon>unclassified sequences</taxon>
        <taxon>metagenomes</taxon>
        <taxon>ecological metagenomes</taxon>
    </lineage>
</organism>
<feature type="transmembrane region" description="Helical" evidence="1">
    <location>
        <begin position="69"/>
        <end position="91"/>
    </location>
</feature>
<gene>
    <name evidence="2" type="ORF">LCGC14_2283000</name>
</gene>
<proteinExistence type="predicted"/>
<feature type="transmembrane region" description="Helical" evidence="1">
    <location>
        <begin position="39"/>
        <end position="57"/>
    </location>
</feature>
<keyword evidence="1" id="KW-0812">Transmembrane</keyword>
<feature type="non-terminal residue" evidence="2">
    <location>
        <position position="1"/>
    </location>
</feature>
<accession>A0A0F9F604</accession>
<evidence type="ECO:0000256" key="1">
    <source>
        <dbReference type="SAM" id="Phobius"/>
    </source>
</evidence>
<reference evidence="2" key="1">
    <citation type="journal article" date="2015" name="Nature">
        <title>Complex archaea that bridge the gap between prokaryotes and eukaryotes.</title>
        <authorList>
            <person name="Spang A."/>
            <person name="Saw J.H."/>
            <person name="Jorgensen S.L."/>
            <person name="Zaremba-Niedzwiedzka K."/>
            <person name="Martijn J."/>
            <person name="Lind A.E."/>
            <person name="van Eijk R."/>
            <person name="Schleper C."/>
            <person name="Guy L."/>
            <person name="Ettema T.J."/>
        </authorList>
    </citation>
    <scope>NUCLEOTIDE SEQUENCE</scope>
</reference>
<comment type="caution">
    <text evidence="2">The sequence shown here is derived from an EMBL/GenBank/DDBJ whole genome shotgun (WGS) entry which is preliminary data.</text>
</comment>
<feature type="transmembrane region" description="Helical" evidence="1">
    <location>
        <begin position="97"/>
        <end position="117"/>
    </location>
</feature>
<dbReference type="AlphaFoldDB" id="A0A0F9F604"/>
<feature type="transmembrane region" description="Helical" evidence="1">
    <location>
        <begin position="12"/>
        <end position="33"/>
    </location>
</feature>
<protein>
    <submittedName>
        <fullName evidence="2">Uncharacterized protein</fullName>
    </submittedName>
</protein>
<name>A0A0F9F604_9ZZZZ</name>
<dbReference type="EMBL" id="LAZR01031806">
    <property type="protein sequence ID" value="KKL52685.1"/>
    <property type="molecule type" value="Genomic_DNA"/>
</dbReference>
<keyword evidence="1" id="KW-0472">Membrane</keyword>
<sequence>FIHAAWAKVITSIALILGLLALFFIWSLLVAWIRGKAKWPLALTFAVIMIPILVLSFRPALVGEKSWILVLLPWGVILAIIAMFCLCGVLAPRIGRITTSGLYGLLFGMLLLAYNLMRNSGYSTRIWPARFITGIDPESGLDNFNGCLAPWITQKLANDATLLMTPTEPGRFDDRICWSVKPPMAAQGSPCSLCSIHPSVTPTGIP</sequence>